<name>B0CW66_LACBS</name>
<evidence type="ECO:0000313" key="2">
    <source>
        <dbReference type="Proteomes" id="UP000001194"/>
    </source>
</evidence>
<proteinExistence type="predicted"/>
<dbReference type="KEGG" id="lbc:LACBIDRAFT_322409"/>
<evidence type="ECO:0000313" key="1">
    <source>
        <dbReference type="EMBL" id="EDR13456.1"/>
    </source>
</evidence>
<protein>
    <submittedName>
        <fullName evidence="1">Predicted protein</fullName>
    </submittedName>
</protein>
<dbReference type="InParanoid" id="B0CW66"/>
<organism evidence="2">
    <name type="scientific">Laccaria bicolor (strain S238N-H82 / ATCC MYA-4686)</name>
    <name type="common">Bicoloured deceiver</name>
    <name type="synonym">Laccaria laccata var. bicolor</name>
    <dbReference type="NCBI Taxonomy" id="486041"/>
    <lineage>
        <taxon>Eukaryota</taxon>
        <taxon>Fungi</taxon>
        <taxon>Dikarya</taxon>
        <taxon>Basidiomycota</taxon>
        <taxon>Agaricomycotina</taxon>
        <taxon>Agaricomycetes</taxon>
        <taxon>Agaricomycetidae</taxon>
        <taxon>Agaricales</taxon>
        <taxon>Agaricineae</taxon>
        <taxon>Hydnangiaceae</taxon>
        <taxon>Laccaria</taxon>
    </lineage>
</organism>
<reference evidence="1 2" key="1">
    <citation type="journal article" date="2008" name="Nature">
        <title>The genome of Laccaria bicolor provides insights into mycorrhizal symbiosis.</title>
        <authorList>
            <person name="Martin F."/>
            <person name="Aerts A."/>
            <person name="Ahren D."/>
            <person name="Brun A."/>
            <person name="Danchin E.G.J."/>
            <person name="Duchaussoy F."/>
            <person name="Gibon J."/>
            <person name="Kohler A."/>
            <person name="Lindquist E."/>
            <person name="Pereda V."/>
            <person name="Salamov A."/>
            <person name="Shapiro H.J."/>
            <person name="Wuyts J."/>
            <person name="Blaudez D."/>
            <person name="Buee M."/>
            <person name="Brokstein P."/>
            <person name="Canbaeck B."/>
            <person name="Cohen D."/>
            <person name="Courty P.E."/>
            <person name="Coutinho P.M."/>
            <person name="Delaruelle C."/>
            <person name="Detter J.C."/>
            <person name="Deveau A."/>
            <person name="DiFazio S."/>
            <person name="Duplessis S."/>
            <person name="Fraissinet-Tachet L."/>
            <person name="Lucic E."/>
            <person name="Frey-Klett P."/>
            <person name="Fourrey C."/>
            <person name="Feussner I."/>
            <person name="Gay G."/>
            <person name="Grimwood J."/>
            <person name="Hoegger P.J."/>
            <person name="Jain P."/>
            <person name="Kilaru S."/>
            <person name="Labbe J."/>
            <person name="Lin Y.C."/>
            <person name="Legue V."/>
            <person name="Le Tacon F."/>
            <person name="Marmeisse R."/>
            <person name="Melayah D."/>
            <person name="Montanini B."/>
            <person name="Muratet M."/>
            <person name="Nehls U."/>
            <person name="Niculita-Hirzel H."/>
            <person name="Oudot-Le Secq M.P."/>
            <person name="Peter M."/>
            <person name="Quesneville H."/>
            <person name="Rajashekar B."/>
            <person name="Reich M."/>
            <person name="Rouhier N."/>
            <person name="Schmutz J."/>
            <person name="Yin T."/>
            <person name="Chalot M."/>
            <person name="Henrissat B."/>
            <person name="Kuees U."/>
            <person name="Lucas S."/>
            <person name="Van de Peer Y."/>
            <person name="Podila G.K."/>
            <person name="Polle A."/>
            <person name="Pukkila P.J."/>
            <person name="Richardson P.M."/>
            <person name="Rouze P."/>
            <person name="Sanders I.R."/>
            <person name="Stajich J.E."/>
            <person name="Tunlid A."/>
            <person name="Tuskan G."/>
            <person name="Grigoriev I.V."/>
        </authorList>
    </citation>
    <scope>NUCLEOTIDE SEQUENCE [LARGE SCALE GENOMIC DNA]</scope>
    <source>
        <strain evidence="2">S238N-H82 / ATCC MYA-4686</strain>
    </source>
</reference>
<dbReference type="GeneID" id="6071178"/>
<sequence>MLTAGHGVNFALNTGRHPGKTGMGSCYNYQLLKGWGSEDEHVEAKCPSIEDRLRNCGGLVANDSVNASLKFITITAGNGYPNIMTNKSSRNQWGMTKTSHYVELDELEASHPKTAKLISQLNRGKGLKFLLLRMGLKRSEEAQTATYECYPFLGVWDGWGLSCIWDGGIIYIITFHIWKAGHGVNFALNTGRHPGKTGMGSCYNYQLLKGWGSEDEHVEAKCPSIEDRLRNCGGLVANDSVNASLKFITITAGNGSQPCTQRYCDRGTGIHEDHGCKLKDSF</sequence>
<gene>
    <name evidence="1" type="ORF">LACBIDRAFT_322409</name>
</gene>
<accession>B0CW66</accession>
<dbReference type="AlphaFoldDB" id="B0CW66"/>
<dbReference type="RefSeq" id="XP_001875954.1">
    <property type="nucleotide sequence ID" value="XM_001875919.1"/>
</dbReference>
<dbReference type="EMBL" id="DS547093">
    <property type="protein sequence ID" value="EDR13456.1"/>
    <property type="molecule type" value="Genomic_DNA"/>
</dbReference>
<dbReference type="Proteomes" id="UP000001194">
    <property type="component" value="Unassembled WGS sequence"/>
</dbReference>
<dbReference type="HOGENOM" id="CLU_987177_0_0_1"/>
<keyword evidence="2" id="KW-1185">Reference proteome</keyword>